<protein>
    <recommendedName>
        <fullName evidence="3">RNI-like protein</fullName>
    </recommendedName>
</protein>
<dbReference type="SUPFAM" id="SSF52047">
    <property type="entry name" value="RNI-like"/>
    <property type="match status" value="1"/>
</dbReference>
<reference evidence="1 2" key="1">
    <citation type="submission" date="2018-02" db="EMBL/GenBank/DDBJ databases">
        <title>The genomes of Aspergillus section Nigri reveals drivers in fungal speciation.</title>
        <authorList>
            <consortium name="DOE Joint Genome Institute"/>
            <person name="Vesth T.C."/>
            <person name="Nybo J."/>
            <person name="Theobald S."/>
            <person name="Brandl J."/>
            <person name="Frisvad J.C."/>
            <person name="Nielsen K.F."/>
            <person name="Lyhne E.K."/>
            <person name="Kogle M.E."/>
            <person name="Kuo A."/>
            <person name="Riley R."/>
            <person name="Clum A."/>
            <person name="Nolan M."/>
            <person name="Lipzen A."/>
            <person name="Salamov A."/>
            <person name="Henrissat B."/>
            <person name="Wiebenga A."/>
            <person name="De vries R.P."/>
            <person name="Grigoriev I.V."/>
            <person name="Mortensen U.H."/>
            <person name="Andersen M.R."/>
            <person name="Baker S.E."/>
        </authorList>
    </citation>
    <scope>NUCLEOTIDE SEQUENCE [LARGE SCALE GENOMIC DNA]</scope>
    <source>
        <strain evidence="1 2">CBS 101889</strain>
    </source>
</reference>
<dbReference type="Proteomes" id="UP000248961">
    <property type="component" value="Unassembled WGS sequence"/>
</dbReference>
<dbReference type="EMBL" id="KZ824287">
    <property type="protein sequence ID" value="RAL11604.1"/>
    <property type="molecule type" value="Genomic_DNA"/>
</dbReference>
<dbReference type="OrthoDB" id="10028886at2759"/>
<evidence type="ECO:0000313" key="2">
    <source>
        <dbReference type="Proteomes" id="UP000248961"/>
    </source>
</evidence>
<sequence>MGFVLADDVICMILDILGDEIDHNSLFQCALSSRYLTAHSLSVLYKVCHASAVRGGGTEDEHFLKPRRFPATATSFKGEIDPAIRKWALLWRSIALSSLDQTYLPYYGYLRYLDLDDLGDLLKDPKFTGQVRDDFYTPELLEIVSPDYQQKGNKRLRYSSRASDLSADSVKLKIGSAIVKKATSIRGMSLNVPTETLLEWIEGLPLLQSLSIWSGDTLSQHAGLKLRQNCPKFKQLTIYSWRDRSPGTAEAESEELLNELSPNTLECFEVISMCQLGPRTITALGSHLQSLSQLKLTSLTIETIARLPSLSTLPSLEVLALTDSVPAARDERFYAIVSQVAEWISSCKSLRQLDFRRFVDDPFLLSQILSNEGVRLTSLSLSGYTMTGSRAFHEALACQRTLRSLYLSGEGAFPSQDNDILVHALNQMGDLRELYLKDISDGFSQDHVMTMTASLPHLERLWISGDFFDDTVFQAFTHLSKLQSLMIPAFSKFTADGILDFISQLGPGNRGFSLSVLNAVDSALAEEAQILISETIKASLDGSFDYGVIQADYSDTGSEDGIYG</sequence>
<dbReference type="Gene3D" id="3.80.10.10">
    <property type="entry name" value="Ribonuclease Inhibitor"/>
    <property type="match status" value="2"/>
</dbReference>
<dbReference type="InterPro" id="IPR032675">
    <property type="entry name" value="LRR_dom_sf"/>
</dbReference>
<name>A0A395HZB4_ASPHC</name>
<evidence type="ECO:0008006" key="3">
    <source>
        <dbReference type="Google" id="ProtNLM"/>
    </source>
</evidence>
<evidence type="ECO:0000313" key="1">
    <source>
        <dbReference type="EMBL" id="RAL11604.1"/>
    </source>
</evidence>
<dbReference type="GeneID" id="37197046"/>
<dbReference type="STRING" id="1450537.A0A395HZB4"/>
<accession>A0A395HZB4</accession>
<proteinExistence type="predicted"/>
<organism evidence="1 2">
    <name type="scientific">Aspergillus homomorphus (strain CBS 101889)</name>
    <dbReference type="NCBI Taxonomy" id="1450537"/>
    <lineage>
        <taxon>Eukaryota</taxon>
        <taxon>Fungi</taxon>
        <taxon>Dikarya</taxon>
        <taxon>Ascomycota</taxon>
        <taxon>Pezizomycotina</taxon>
        <taxon>Eurotiomycetes</taxon>
        <taxon>Eurotiomycetidae</taxon>
        <taxon>Eurotiales</taxon>
        <taxon>Aspergillaceae</taxon>
        <taxon>Aspergillus</taxon>
        <taxon>Aspergillus subgen. Circumdati</taxon>
    </lineage>
</organism>
<dbReference type="AlphaFoldDB" id="A0A395HZB4"/>
<dbReference type="VEuPathDB" id="FungiDB:BO97DRAFT_369990"/>
<keyword evidence="2" id="KW-1185">Reference proteome</keyword>
<dbReference type="PANTHER" id="PTHR38926">
    <property type="entry name" value="F-BOX DOMAIN CONTAINING PROTEIN, EXPRESSED"/>
    <property type="match status" value="1"/>
</dbReference>
<dbReference type="RefSeq" id="XP_025550758.1">
    <property type="nucleotide sequence ID" value="XM_025692757.1"/>
</dbReference>
<gene>
    <name evidence="1" type="ORF">BO97DRAFT_369990</name>
</gene>
<dbReference type="PANTHER" id="PTHR38926:SF72">
    <property type="entry name" value="IM:7136021-RELATED"/>
    <property type="match status" value="1"/>
</dbReference>